<feature type="transmembrane region" description="Helical" evidence="1">
    <location>
        <begin position="131"/>
        <end position="152"/>
    </location>
</feature>
<protein>
    <submittedName>
        <fullName evidence="2">Uncharacterized protein</fullName>
    </submittedName>
</protein>
<sequence>LDLMMAMPAHNKVSIFLVGIVCGVFVGLKPDVVLAHGFGDRYDLPVPLSFYMIGAGMTVVLSFFAFGYFYRRKPPQTTNKRYRIEIQFTGEGLLYRLSIASIKFLSVFFFILCIVTGLFGSQTATDNLTPTMVWIIFWAFMCFTSALIGNFWPLINPWLILFTWSSTIYKWITNRSPIRSYRTYPIKWMFWPAVLFLIVFSWIEIIYPYSSVPKNLSVLILTYSIITWTGMWYFGKDTWSNYGEVFGVTFSTISKLSPIQVHKKDRKGRKTGTNKLVLQPHGSSLLLQETLDVSKTLFVLVLLATVTFDGLTTTPFWEGTL</sequence>
<evidence type="ECO:0000313" key="2">
    <source>
        <dbReference type="EMBL" id="SVB93507.1"/>
    </source>
</evidence>
<feature type="transmembrane region" description="Helical" evidence="1">
    <location>
        <begin position="216"/>
        <end position="234"/>
    </location>
</feature>
<dbReference type="EMBL" id="UINC01064645">
    <property type="protein sequence ID" value="SVB93507.1"/>
    <property type="molecule type" value="Genomic_DNA"/>
</dbReference>
<reference evidence="2" key="1">
    <citation type="submission" date="2018-05" db="EMBL/GenBank/DDBJ databases">
        <authorList>
            <person name="Lanie J.A."/>
            <person name="Ng W.-L."/>
            <person name="Kazmierczak K.M."/>
            <person name="Andrzejewski T.M."/>
            <person name="Davidsen T.M."/>
            <person name="Wayne K.J."/>
            <person name="Tettelin H."/>
            <person name="Glass J.I."/>
            <person name="Rusch D."/>
            <person name="Podicherti R."/>
            <person name="Tsui H.-C.T."/>
            <person name="Winkler M.E."/>
        </authorList>
    </citation>
    <scope>NUCLEOTIDE SEQUENCE</scope>
</reference>
<feature type="transmembrane region" description="Helical" evidence="1">
    <location>
        <begin position="92"/>
        <end position="119"/>
    </location>
</feature>
<name>A0A382I2R8_9ZZZZ</name>
<feature type="non-terminal residue" evidence="2">
    <location>
        <position position="321"/>
    </location>
</feature>
<keyword evidence="1" id="KW-0812">Transmembrane</keyword>
<keyword evidence="1" id="KW-1133">Transmembrane helix</keyword>
<organism evidence="2">
    <name type="scientific">marine metagenome</name>
    <dbReference type="NCBI Taxonomy" id="408172"/>
    <lineage>
        <taxon>unclassified sequences</taxon>
        <taxon>metagenomes</taxon>
        <taxon>ecological metagenomes</taxon>
    </lineage>
</organism>
<feature type="transmembrane region" description="Helical" evidence="1">
    <location>
        <begin position="48"/>
        <end position="71"/>
    </location>
</feature>
<feature type="transmembrane region" description="Helical" evidence="1">
    <location>
        <begin position="297"/>
        <end position="317"/>
    </location>
</feature>
<feature type="non-terminal residue" evidence="2">
    <location>
        <position position="1"/>
    </location>
</feature>
<proteinExistence type="predicted"/>
<feature type="transmembrane region" description="Helical" evidence="1">
    <location>
        <begin position="12"/>
        <end position="28"/>
    </location>
</feature>
<evidence type="ECO:0000256" key="1">
    <source>
        <dbReference type="SAM" id="Phobius"/>
    </source>
</evidence>
<keyword evidence="1" id="KW-0472">Membrane</keyword>
<feature type="transmembrane region" description="Helical" evidence="1">
    <location>
        <begin position="188"/>
        <end position="210"/>
    </location>
</feature>
<gene>
    <name evidence="2" type="ORF">METZ01_LOCUS246361</name>
</gene>
<accession>A0A382I2R8</accession>
<dbReference type="AlphaFoldDB" id="A0A382I2R8"/>